<dbReference type="PANTHER" id="PTHR33463">
    <property type="entry name" value="NB-ARC DOMAIN-CONTAINING PROTEIN-RELATED"/>
    <property type="match status" value="1"/>
</dbReference>
<comment type="similarity">
    <text evidence="1">Belongs to the disease resistance NB-LRR family.</text>
</comment>
<dbReference type="Pfam" id="PF23247">
    <property type="entry name" value="LRR_RPS2"/>
    <property type="match status" value="5"/>
</dbReference>
<evidence type="ECO:0000313" key="11">
    <source>
        <dbReference type="RefSeq" id="XP_048136678.1"/>
    </source>
</evidence>
<feature type="domain" description="Disease resistance protein At4g27190-like leucine-rich repeats" evidence="8">
    <location>
        <begin position="1537"/>
        <end position="1686"/>
    </location>
</feature>
<dbReference type="InterPro" id="IPR002182">
    <property type="entry name" value="NB-ARC"/>
</dbReference>
<evidence type="ECO:0000256" key="4">
    <source>
        <dbReference type="ARBA" id="ARBA00022821"/>
    </source>
</evidence>
<keyword evidence="4" id="KW-0611">Plant defense</keyword>
<evidence type="ECO:0000256" key="5">
    <source>
        <dbReference type="ARBA" id="ARBA00022840"/>
    </source>
</evidence>
<feature type="domain" description="Disease resistance protein At4g27190-like leucine-rich repeats" evidence="8">
    <location>
        <begin position="1142"/>
        <end position="1292"/>
    </location>
</feature>
<feature type="domain" description="Disease resistance protein At4g27190-like leucine-rich repeats" evidence="8">
    <location>
        <begin position="817"/>
        <end position="922"/>
    </location>
</feature>
<dbReference type="Proteomes" id="UP000827889">
    <property type="component" value="Chromosome 6"/>
</dbReference>
<dbReference type="SUPFAM" id="SSF52047">
    <property type="entry name" value="RNI-like"/>
    <property type="match status" value="3"/>
</dbReference>
<feature type="domain" description="Disease resistance protein At4g27190-like leucine-rich repeats" evidence="8">
    <location>
        <begin position="927"/>
        <end position="1033"/>
    </location>
</feature>
<dbReference type="RefSeq" id="XP_048136678.1">
    <property type="nucleotide sequence ID" value="XM_048280721.1"/>
</dbReference>
<feature type="domain" description="Disease resistance protein At4g27190-like leucine-rich repeats" evidence="8">
    <location>
        <begin position="1403"/>
        <end position="1507"/>
    </location>
</feature>
<accession>A0ABM3HJ95</accession>
<keyword evidence="2" id="KW-0677">Repeat</keyword>
<dbReference type="Gene3D" id="3.40.50.300">
    <property type="entry name" value="P-loop containing nucleotide triphosphate hydrolases"/>
    <property type="match status" value="1"/>
</dbReference>
<dbReference type="Pfam" id="PF00931">
    <property type="entry name" value="NB-ARC"/>
    <property type="match status" value="1"/>
</dbReference>
<evidence type="ECO:0000256" key="3">
    <source>
        <dbReference type="ARBA" id="ARBA00022741"/>
    </source>
</evidence>
<name>A0ABM3HJ95_9MYRT</name>
<dbReference type="Pfam" id="PF23598">
    <property type="entry name" value="LRR_14"/>
    <property type="match status" value="1"/>
</dbReference>
<keyword evidence="6" id="KW-0175">Coiled coil</keyword>
<dbReference type="Gene3D" id="1.10.8.430">
    <property type="entry name" value="Helical domain of apoptotic protease-activating factors"/>
    <property type="match status" value="1"/>
</dbReference>
<reference evidence="11" key="1">
    <citation type="submission" date="2025-08" db="UniProtKB">
        <authorList>
            <consortium name="RefSeq"/>
        </authorList>
    </citation>
    <scope>IDENTIFICATION</scope>
    <source>
        <tissue evidence="11">Leaf</tissue>
    </source>
</reference>
<dbReference type="InterPro" id="IPR050905">
    <property type="entry name" value="Plant_NBS-LRR"/>
</dbReference>
<dbReference type="InterPro" id="IPR027417">
    <property type="entry name" value="P-loop_NTPase"/>
</dbReference>
<dbReference type="PRINTS" id="PR00364">
    <property type="entry name" value="DISEASERSIST"/>
</dbReference>
<evidence type="ECO:0000313" key="10">
    <source>
        <dbReference type="Proteomes" id="UP000827889"/>
    </source>
</evidence>
<evidence type="ECO:0000256" key="6">
    <source>
        <dbReference type="SAM" id="Coils"/>
    </source>
</evidence>
<dbReference type="PANTHER" id="PTHR33463:SF215">
    <property type="entry name" value="NB-ARC DOMAIN DISEASE RESISTANCE PROTEIN"/>
    <property type="match status" value="1"/>
</dbReference>
<dbReference type="GeneID" id="115730111"/>
<proteinExistence type="inferred from homology"/>
<dbReference type="SUPFAM" id="SSF52540">
    <property type="entry name" value="P-loop containing nucleoside triphosphate hydrolases"/>
    <property type="match status" value="1"/>
</dbReference>
<feature type="domain" description="NB-ARC" evidence="7">
    <location>
        <begin position="177"/>
        <end position="343"/>
    </location>
</feature>
<sequence>MAEAVATSAAESLVSKIVEYLIAPIGRQFGYVLCYKCYVKDLEDEVEKLESARERVQSSVEEAKNNGKPIHTDVQNWLNSVEKEADEAKGLLKDGKCAKNACFREWIPNPMVRHPIGRKVKKMTPVIQQLHDESTKPIYQKVYHEDTPIGIVTATTSATRPVDKKEDALDSRAPITEDVIKAMADDNIRVIGVYGPGGVGKSKLLVDVERRVKQEKLFDVIAVANVSRNPDLKRIQGEIAYALGLKLTNDEPARGRADRLCKRLESDPKKKILIILDNLWKKLELKEVGIPCGDDNKVRGCKLLLTSRYRDVLRTDMSTDREIRLNELEHGEARRLFERTVEDRVNDPDLKPLVDGVVQNCGGLPLLILSVAKRLKQGDMAEWRNASTNIKLSDAKSIVELNYNDLEDDRIRSLFLVSAIDSGKIIMRCSLGYCIGLGLYKKFKTIEDARDMLIMDLHSLQDSSLLLDSDDMEEIHMHDIFVDAANSIASTQWKALVGREDFGFKEWSKDELRKCTTISFPWVNIDELPEKLDCPNLRMLLLCESNPSLKIPESFFESMEKLQVLDMTGLSFTSLPSSIEFLKNLKSLYLDYCHLEDVTILGKLKGLQFLSFHGSTINRLPKEIGGLIELRFLDLTGCTWLKIIEPGVLASLVNLEELYMEDSFDHWEAEDKAPQNNASLAELKKMKKLSTLYISIPHSAYIPRDLPFEKLNKHKIQIGDVWDWSGEYKESKNLKLKLDTGNLLLEACVSKCLRGTQDLHLDGLQDGIDSIHDLCVEGFQDLKHLHVQNSPSFQYVICSTENVQCTAFTRLESPFLENLDNLEKICRGSLAQESFNKLNIVKVHKCGEIKWLFPLSMKRIMSQLEEIEISRCHLMQQIVANARADEDGDEIDDDTKVKSCNLRRLSLQNLPKMTSFRKTQDHSVDFFDGQQIIKLQNLEAITIEGCQLIRGIFDLEGLTTNGEVGILPRLRELTLSDLPSLGHISNKNPQRTLCFQSLRTLKVQNCENLRFLFSSSMAKALGQIKEIEIARCKPMEEIIDVQEEELEEAANTDILEFPLLTSLSLKELPNLGTFSYGKYRIQCPSLRRSTISGCPKMTTFSSFEEKQQWMTADLGSQQVFGHINSSLSSPIFFNEKVHFPSLEELELSSMCELKRIWPDQLHGRSFRKLASLTVGLCENLSHVFPLNSIDRLQNLNEIEVVGCPSLEALFEPVSLSSEKRQKTLVLSALKKLKLLNLPRLRDILKSDGKVTMAFPCLMEVNVRHCHSLPYLFSSATAITLDKLAVLDVSCCNDLRGVIAMEEGKGNTIETLKFRHLSTLKLGDLEKLISFRSASCASGGLHPLFDEKLAFPKLEELHIKGVQQEELWNDKILVASFCCLKILEVKQRPNLINVIPSFMWKRLLHCVESLIVEKCSRPRYLIIMSMAESAGQLQYLDLGGCGEMEYIVAREEEKPEEAANRIVIPQLVTLYLHDMPKLKSFCQGKHISEWPSLKEFTIEDCKAVEVILGDASCRKLEDNVSTQQPLSLIEKVEFPSMESMKISHMDNVETIWLGELASNTFTKLKTLVVEYCEKLSTIFSSHTYLTRFQNLEKITVTNCGSLEVVFHVQEVIFSEAHCTSTFQLRELVLTRLPKMKHVWSELPQGGLTFGCLRSMEVVECESLKSLFPNSVAKSMTQLEQLLVRDCGVEEIIVEEDEVGMNVGDLFFPRLTDLRLLELSELRSFYRNSHTSTWPPLKQLRMRHCGKMRPFSFTCEFQSYQGTPTDENQLALVSFEKVPSLVLAL</sequence>
<dbReference type="InterPro" id="IPR057135">
    <property type="entry name" value="At4g27190-like_LRR"/>
</dbReference>
<organism evidence="10 11">
    <name type="scientific">Rhodamnia argentea</name>
    <dbReference type="NCBI Taxonomy" id="178133"/>
    <lineage>
        <taxon>Eukaryota</taxon>
        <taxon>Viridiplantae</taxon>
        <taxon>Streptophyta</taxon>
        <taxon>Embryophyta</taxon>
        <taxon>Tracheophyta</taxon>
        <taxon>Spermatophyta</taxon>
        <taxon>Magnoliopsida</taxon>
        <taxon>eudicotyledons</taxon>
        <taxon>Gunneridae</taxon>
        <taxon>Pentapetalae</taxon>
        <taxon>rosids</taxon>
        <taxon>malvids</taxon>
        <taxon>Myrtales</taxon>
        <taxon>Myrtaceae</taxon>
        <taxon>Myrtoideae</taxon>
        <taxon>Myrteae</taxon>
        <taxon>Australasian group</taxon>
        <taxon>Rhodamnia</taxon>
    </lineage>
</organism>
<dbReference type="InterPro" id="IPR032675">
    <property type="entry name" value="LRR_dom_sf"/>
</dbReference>
<feature type="coiled-coil region" evidence="6">
    <location>
        <begin position="35"/>
        <end position="66"/>
    </location>
</feature>
<keyword evidence="10" id="KW-1185">Reference proteome</keyword>
<evidence type="ECO:0000259" key="9">
    <source>
        <dbReference type="Pfam" id="PF23598"/>
    </source>
</evidence>
<evidence type="ECO:0000259" key="8">
    <source>
        <dbReference type="Pfam" id="PF23247"/>
    </source>
</evidence>
<dbReference type="InterPro" id="IPR042197">
    <property type="entry name" value="Apaf_helical"/>
</dbReference>
<evidence type="ECO:0000256" key="2">
    <source>
        <dbReference type="ARBA" id="ARBA00022737"/>
    </source>
</evidence>
<gene>
    <name evidence="11" type="primary">LOC115730111</name>
</gene>
<dbReference type="Gene3D" id="3.80.10.10">
    <property type="entry name" value="Ribonuclease Inhibitor"/>
    <property type="match status" value="6"/>
</dbReference>
<dbReference type="InterPro" id="IPR055414">
    <property type="entry name" value="LRR_R13L4/SHOC2-like"/>
</dbReference>
<keyword evidence="3" id="KW-0547">Nucleotide-binding</keyword>
<evidence type="ECO:0000256" key="1">
    <source>
        <dbReference type="ARBA" id="ARBA00008894"/>
    </source>
</evidence>
<dbReference type="SUPFAM" id="SSF52058">
    <property type="entry name" value="L domain-like"/>
    <property type="match status" value="2"/>
</dbReference>
<protein>
    <submittedName>
        <fullName evidence="11">Uncharacterized protein LOC115730111</fullName>
    </submittedName>
</protein>
<keyword evidence="5" id="KW-0067">ATP-binding</keyword>
<feature type="domain" description="Disease resistance R13L4/SHOC-2-like LRR" evidence="9">
    <location>
        <begin position="536"/>
        <end position="682"/>
    </location>
</feature>
<evidence type="ECO:0000259" key="7">
    <source>
        <dbReference type="Pfam" id="PF00931"/>
    </source>
</evidence>